<keyword evidence="13 20" id="KW-1015">Disulfide bond</keyword>
<dbReference type="GO" id="GO:0009100">
    <property type="term" value="P:glycoprotein metabolic process"/>
    <property type="evidence" value="ECO:0007669"/>
    <property type="project" value="UniProtKB-ARBA"/>
</dbReference>
<evidence type="ECO:0000256" key="16">
    <source>
        <dbReference type="ARBA" id="ARBA00047669"/>
    </source>
</evidence>
<dbReference type="OMA" id="AAFKHSW"/>
<keyword evidence="7 21" id="KW-0378">Hydrolase</keyword>
<keyword evidence="14" id="KW-0325">Glycoprotein</keyword>
<protein>
    <recommendedName>
        <fullName evidence="21">alpha-1,2-Mannosidase</fullName>
        <ecNumber evidence="21">3.2.1.-</ecNumber>
    </recommendedName>
</protein>
<evidence type="ECO:0000256" key="22">
    <source>
        <dbReference type="SAM" id="MobiDB-lite"/>
    </source>
</evidence>
<dbReference type="PANTHER" id="PTHR11742:SF6">
    <property type="entry name" value="MANNOSYL-OLIGOSACCHARIDE ALPHA-1,2-MANNOSIDASE IA-RELATED"/>
    <property type="match status" value="1"/>
</dbReference>
<name>Q55EU0_DICDI</name>
<comment type="cofactor">
    <cofactor evidence="1 19">
        <name>Ca(2+)</name>
        <dbReference type="ChEBI" id="CHEBI:29108"/>
    </cofactor>
</comment>
<dbReference type="AlphaFoldDB" id="Q55EU0"/>
<evidence type="ECO:0000256" key="9">
    <source>
        <dbReference type="ARBA" id="ARBA00022968"/>
    </source>
</evidence>
<evidence type="ECO:0000256" key="5">
    <source>
        <dbReference type="ARBA" id="ARBA00022692"/>
    </source>
</evidence>
<feature type="region of interest" description="Disordered" evidence="22">
    <location>
        <begin position="60"/>
        <end position="185"/>
    </location>
</feature>
<evidence type="ECO:0000256" key="20">
    <source>
        <dbReference type="PIRSR" id="PIRSR601382-3"/>
    </source>
</evidence>
<dbReference type="InterPro" id="IPR012341">
    <property type="entry name" value="6hp_glycosidase-like_sf"/>
</dbReference>
<evidence type="ECO:0000256" key="3">
    <source>
        <dbReference type="ARBA" id="ARBA00004922"/>
    </source>
</evidence>
<dbReference type="PRINTS" id="PR00747">
    <property type="entry name" value="GLYHDRLASE47"/>
</dbReference>
<dbReference type="STRING" id="44689.Q55EU0"/>
<evidence type="ECO:0000256" key="10">
    <source>
        <dbReference type="ARBA" id="ARBA00022989"/>
    </source>
</evidence>
<comment type="similarity">
    <text evidence="4 21">Belongs to the glycosyl hydrolase 47 family.</text>
</comment>
<dbReference type="EC" id="3.2.1.-" evidence="21"/>
<evidence type="ECO:0000256" key="13">
    <source>
        <dbReference type="ARBA" id="ARBA00023157"/>
    </source>
</evidence>
<dbReference type="GO" id="GO:0004571">
    <property type="term" value="F:mannosyl-oligosaccharide 1,2-alpha-mannosidase activity"/>
    <property type="evidence" value="ECO:0000318"/>
    <property type="project" value="GO_Central"/>
</dbReference>
<dbReference type="FunCoup" id="Q55EU0">
    <property type="interactions" value="470"/>
</dbReference>
<sequence>MALKNKFIVAMFASIFIISSLTFLLFDGGINKNFNQSLPPKWKINIGKDGNVEYLNDKKNVNENNENNNNHHNYNNANNHNANSDHNNANNNNNHNNHNNNHNNHNNNHNNHNNNHNNHNNNNHNNNNNNKNGNNNNNNNNNNNKNQQRIQNTENHNQQSFKKKESSNIKDNRHKLPRFKDESHNPFNRIDKVYKENEKQNIERSSKVREAMKFSWDKYKENAWGHDELHPVSNTWNDWFGMGLTIVDSLDTLYLMGLKNEYNEGREWLEKELKQKKPTGLMISVFETIIRFLGQYCTMYDLTGDEIYREKGRELGDLLLHAFPEGKPFPHTSINLADHRSTTQSWMGECVVLSEVGTIFLEFNHLSKITGDPKYKEYSDGVVDALAAMKPTIKGLLPIYVSMDAQRFCNSRVSVGAMGDSYYEYLLKMWIYHDGREERYSTLFQESADAIIEHLYKVSPKGDGYITIMDYDVPTNTQEHLTCFAGGMYALAAVSNITGGDVEKDKLYMKVGEEVTKTCTKLYLTSATGLGPETAYFNQNGEIEFSGHSAAPHYILRPETVESLFILYRLTGDTIYQDWAWQIFESINSVCRTNNGFAGVKDVSNIHTQFDDNQQSFFMAETLKYLYLIFQPSSVIPLNKYVFNTEAHPVKIQYQ</sequence>
<dbReference type="InParanoid" id="Q55EU0"/>
<comment type="caution">
    <text evidence="24">The sequence shown here is derived from an EMBL/GenBank/DDBJ whole genome shotgun (WGS) entry which is preliminary data.</text>
</comment>
<organism evidence="24 25">
    <name type="scientific">Dictyostelium discoideum</name>
    <name type="common">Social amoeba</name>
    <dbReference type="NCBI Taxonomy" id="44689"/>
    <lineage>
        <taxon>Eukaryota</taxon>
        <taxon>Amoebozoa</taxon>
        <taxon>Evosea</taxon>
        <taxon>Eumycetozoa</taxon>
        <taxon>Dictyostelia</taxon>
        <taxon>Dictyosteliales</taxon>
        <taxon>Dictyosteliaceae</taxon>
        <taxon>Dictyostelium</taxon>
    </lineage>
</organism>
<evidence type="ECO:0000256" key="4">
    <source>
        <dbReference type="ARBA" id="ARBA00007658"/>
    </source>
</evidence>
<dbReference type="InterPro" id="IPR001382">
    <property type="entry name" value="Glyco_hydro_47"/>
</dbReference>
<feature type="compositionally biased region" description="Polar residues" evidence="22">
    <location>
        <begin position="147"/>
        <end position="160"/>
    </location>
</feature>
<dbReference type="PaxDb" id="44689-DDB0238229"/>
<dbReference type="VEuPathDB" id="AmoebaDB:DDB_G0268754"/>
<dbReference type="HOGENOM" id="CLU_003818_3_2_1"/>
<dbReference type="GO" id="GO:0005509">
    <property type="term" value="F:calcium ion binding"/>
    <property type="evidence" value="ECO:0007669"/>
    <property type="project" value="InterPro"/>
</dbReference>
<feature type="active site" evidence="18">
    <location>
        <position position="420"/>
    </location>
</feature>
<evidence type="ECO:0000256" key="17">
    <source>
        <dbReference type="ARBA" id="ARBA00048605"/>
    </source>
</evidence>
<comment type="catalytic activity">
    <reaction evidence="17">
        <text>N(4)-(alpha-D-Man-(1-&gt;2)-alpha-D-Man-(1-&gt;2)-alpha-D-Man-(1-&gt;3)-[alpha-D-Man-(1-&gt;2)-alpha-D-Man-(1-&gt;3)-[alpha-D-Man-(1-&gt;2)-alpha-D-Man-(1-&gt;6)]-alpha-D-Man-(1-&gt;6)]-beta-D-Man-(1-&gt;4)-beta-D-GlcNAc-(1-&gt;4)-beta-D-GlcNAc)-L-asparaginyl-[protein] (N-glucan mannose isomer 9A1,2,3B1,2,3) + 4 H2O = N(4)-(alpha-D-Man-(1-&gt;3)-[alpha-D-Man-(1-&gt;3)-[alpha-D-Man-(1-&gt;6)]-alpha-D-Man-(1-&gt;6)]-beta-D-Man-(1-&gt;4)-beta-D-GlcNAc-(1-&gt;4)-beta-D-GlcNAc)-L-asparaginyl-[protein] (N-glucan mannose isomer 5A1,2) + 4 beta-D-mannose</text>
        <dbReference type="Rhea" id="RHEA:56008"/>
        <dbReference type="Rhea" id="RHEA-COMP:14356"/>
        <dbReference type="Rhea" id="RHEA-COMP:14367"/>
        <dbReference type="ChEBI" id="CHEBI:15377"/>
        <dbReference type="ChEBI" id="CHEBI:28563"/>
        <dbReference type="ChEBI" id="CHEBI:59087"/>
        <dbReference type="ChEBI" id="CHEBI:139493"/>
        <dbReference type="EC" id="3.2.1.113"/>
    </reaction>
</comment>
<proteinExistence type="inferred from homology"/>
<dbReference type="GO" id="GO:0000139">
    <property type="term" value="C:Golgi membrane"/>
    <property type="evidence" value="ECO:0000318"/>
    <property type="project" value="GO_Central"/>
</dbReference>
<dbReference type="PhylomeDB" id="Q55EU0"/>
<evidence type="ECO:0000256" key="12">
    <source>
        <dbReference type="ARBA" id="ARBA00023136"/>
    </source>
</evidence>
<feature type="active site" description="Proton donor" evidence="18">
    <location>
        <position position="287"/>
    </location>
</feature>
<dbReference type="eggNOG" id="KOG2204">
    <property type="taxonomic scope" value="Eukaryota"/>
</dbReference>
<keyword evidence="11" id="KW-0333">Golgi apparatus</keyword>
<keyword evidence="25" id="KW-1185">Reference proteome</keyword>
<dbReference type="KEGG" id="ddi:DDB_G0268754"/>
<keyword evidence="8 19" id="KW-0106">Calcium</keyword>
<dbReference type="InterPro" id="IPR036026">
    <property type="entry name" value="Seven-hairpin_glycosidases"/>
</dbReference>
<dbReference type="Pfam" id="PF01532">
    <property type="entry name" value="Glyco_hydro_47"/>
    <property type="match status" value="1"/>
</dbReference>
<dbReference type="dictyBase" id="DDB_G0268754"/>
<evidence type="ECO:0000313" key="24">
    <source>
        <dbReference type="EMBL" id="EAL72966.1"/>
    </source>
</evidence>
<evidence type="ECO:0000313" key="25">
    <source>
        <dbReference type="Proteomes" id="UP000002195"/>
    </source>
</evidence>
<dbReference type="EMBL" id="AAFI02000004">
    <property type="protein sequence ID" value="EAL72966.1"/>
    <property type="molecule type" value="Genomic_DNA"/>
</dbReference>
<evidence type="ECO:0000256" key="8">
    <source>
        <dbReference type="ARBA" id="ARBA00022837"/>
    </source>
</evidence>
<feature type="binding site" evidence="19">
    <location>
        <position position="645"/>
    </location>
    <ligand>
        <name>Ca(2+)</name>
        <dbReference type="ChEBI" id="CHEBI:29108"/>
    </ligand>
</feature>
<dbReference type="SUPFAM" id="SSF48225">
    <property type="entry name" value="Seven-hairpin glycosidases"/>
    <property type="match status" value="1"/>
</dbReference>
<feature type="compositionally biased region" description="Basic and acidic residues" evidence="22">
    <location>
        <begin position="162"/>
        <end position="171"/>
    </location>
</feature>
<evidence type="ECO:0000256" key="21">
    <source>
        <dbReference type="RuleBase" id="RU361193"/>
    </source>
</evidence>
<dbReference type="RefSeq" id="XP_646930.1">
    <property type="nucleotide sequence ID" value="XM_641838.1"/>
</dbReference>
<evidence type="ECO:0000256" key="19">
    <source>
        <dbReference type="PIRSR" id="PIRSR601382-2"/>
    </source>
</evidence>
<keyword evidence="6 19" id="KW-0479">Metal-binding</keyword>
<keyword evidence="15 21" id="KW-0326">Glycosidase</keyword>
<feature type="transmembrane region" description="Helical" evidence="23">
    <location>
        <begin position="7"/>
        <end position="26"/>
    </location>
</feature>
<evidence type="ECO:0000256" key="11">
    <source>
        <dbReference type="ARBA" id="ARBA00023034"/>
    </source>
</evidence>
<evidence type="ECO:0000256" key="18">
    <source>
        <dbReference type="PIRSR" id="PIRSR601382-1"/>
    </source>
</evidence>
<dbReference type="GO" id="GO:0005975">
    <property type="term" value="P:carbohydrate metabolic process"/>
    <property type="evidence" value="ECO:0007669"/>
    <property type="project" value="InterPro"/>
</dbReference>
<evidence type="ECO:0000256" key="23">
    <source>
        <dbReference type="SAM" id="Phobius"/>
    </source>
</evidence>
<dbReference type="GO" id="GO:0005783">
    <property type="term" value="C:endoplasmic reticulum"/>
    <property type="evidence" value="ECO:0000318"/>
    <property type="project" value="GO_Central"/>
</dbReference>
<keyword evidence="12 23" id="KW-0472">Membrane</keyword>
<dbReference type="GeneID" id="8616618"/>
<feature type="disulfide bond" evidence="20">
    <location>
        <begin position="483"/>
        <end position="519"/>
    </location>
</feature>
<comment type="subcellular location">
    <subcellularLocation>
        <location evidence="2">Golgi apparatus membrane</location>
        <topology evidence="2">Single-pass type II membrane protein</topology>
    </subcellularLocation>
</comment>
<dbReference type="Reactome" id="R-DDI-964827">
    <property type="pathway name" value="Progressive trimming of alpha-1,2-linked mannose residues from Man9/8/7GlcNAc2 to produce Man5GlcNAc2"/>
</dbReference>
<keyword evidence="5 23" id="KW-0812">Transmembrane</keyword>
<gene>
    <name evidence="24" type="ORF">DDB_G0268754</name>
</gene>
<comment type="catalytic activity">
    <reaction evidence="16">
        <text>N(4)-(alpha-D-Man-(1-&gt;2)-alpha-D-Man-(1-&gt;2)-alpha-D-Man-(1-&gt;3)-[alpha-D-Man-(1-&gt;3)-[alpha-D-Man-(1-&gt;2)-alpha-D-Man-(1-&gt;6)]-alpha-D-Man-(1-&gt;6)]-beta-D-Man-(1-&gt;4)-beta-D-GlcNAc-(1-&gt;4)-beta-D-GlcNAc)-L-asparaginyl-[protein] (N-glucan mannose isomer 8A1,2,3B1,3) + 3 H2O = N(4)-(alpha-D-Man-(1-&gt;3)-[alpha-D-Man-(1-&gt;3)-[alpha-D-Man-(1-&gt;6)]-alpha-D-Man-(1-&gt;6)]-beta-D-Man-(1-&gt;4)-beta-D-GlcNAc-(1-&gt;4)-beta-D-GlcNAc)-L-asparaginyl-[protein] (N-glucan mannose isomer 5A1,2) + 3 beta-D-mannose</text>
        <dbReference type="Rhea" id="RHEA:56028"/>
        <dbReference type="Rhea" id="RHEA-COMP:14358"/>
        <dbReference type="Rhea" id="RHEA-COMP:14367"/>
        <dbReference type="ChEBI" id="CHEBI:15377"/>
        <dbReference type="ChEBI" id="CHEBI:28563"/>
        <dbReference type="ChEBI" id="CHEBI:59087"/>
        <dbReference type="ChEBI" id="CHEBI:60628"/>
        <dbReference type="EC" id="3.2.1.113"/>
    </reaction>
</comment>
<feature type="active site" evidence="18">
    <location>
        <position position="559"/>
    </location>
</feature>
<dbReference type="Gene3D" id="1.50.10.10">
    <property type="match status" value="1"/>
</dbReference>
<accession>Q55EU0</accession>
<evidence type="ECO:0000256" key="1">
    <source>
        <dbReference type="ARBA" id="ARBA00001913"/>
    </source>
</evidence>
<feature type="compositionally biased region" description="Low complexity" evidence="22">
    <location>
        <begin position="62"/>
        <end position="146"/>
    </location>
</feature>
<evidence type="ECO:0000256" key="14">
    <source>
        <dbReference type="ARBA" id="ARBA00023180"/>
    </source>
</evidence>
<dbReference type="FunFam" id="1.50.10.10:FF:000017">
    <property type="entry name" value="alpha-1,2-Mannosidase"/>
    <property type="match status" value="1"/>
</dbReference>
<evidence type="ECO:0000256" key="7">
    <source>
        <dbReference type="ARBA" id="ARBA00022801"/>
    </source>
</evidence>
<evidence type="ECO:0000256" key="2">
    <source>
        <dbReference type="ARBA" id="ARBA00004323"/>
    </source>
</evidence>
<keyword evidence="9" id="KW-0735">Signal-anchor</keyword>
<dbReference type="Proteomes" id="UP000002195">
    <property type="component" value="Unassembled WGS sequence"/>
</dbReference>
<dbReference type="SMR" id="Q55EU0"/>
<evidence type="ECO:0000256" key="6">
    <source>
        <dbReference type="ARBA" id="ARBA00022723"/>
    </source>
</evidence>
<dbReference type="GO" id="GO:0036503">
    <property type="term" value="P:ERAD pathway"/>
    <property type="evidence" value="ECO:0000318"/>
    <property type="project" value="GO_Central"/>
</dbReference>
<feature type="active site" description="Proton donor" evidence="18">
    <location>
        <position position="533"/>
    </location>
</feature>
<reference evidence="24 25" key="1">
    <citation type="journal article" date="2005" name="Nature">
        <title>The genome of the social amoeba Dictyostelium discoideum.</title>
        <authorList>
            <consortium name="The Dictyostelium discoideum Sequencing Consortium"/>
            <person name="Eichinger L."/>
            <person name="Pachebat J.A."/>
            <person name="Glockner G."/>
            <person name="Rajandream M.A."/>
            <person name="Sucgang R."/>
            <person name="Berriman M."/>
            <person name="Song J."/>
            <person name="Olsen R."/>
            <person name="Szafranski K."/>
            <person name="Xu Q."/>
            <person name="Tunggal B."/>
            <person name="Kummerfeld S."/>
            <person name="Madera M."/>
            <person name="Konfortov B.A."/>
            <person name="Rivero F."/>
            <person name="Bankier A.T."/>
            <person name="Lehmann R."/>
            <person name="Hamlin N."/>
            <person name="Davies R."/>
            <person name="Gaudet P."/>
            <person name="Fey P."/>
            <person name="Pilcher K."/>
            <person name="Chen G."/>
            <person name="Saunders D."/>
            <person name="Sodergren E."/>
            <person name="Davis P."/>
            <person name="Kerhornou A."/>
            <person name="Nie X."/>
            <person name="Hall N."/>
            <person name="Anjard C."/>
            <person name="Hemphill L."/>
            <person name="Bason N."/>
            <person name="Farbrother P."/>
            <person name="Desany B."/>
            <person name="Just E."/>
            <person name="Morio T."/>
            <person name="Rost R."/>
            <person name="Churcher C."/>
            <person name="Cooper J."/>
            <person name="Haydock S."/>
            <person name="van Driessche N."/>
            <person name="Cronin A."/>
            <person name="Goodhead I."/>
            <person name="Muzny D."/>
            <person name="Mourier T."/>
            <person name="Pain A."/>
            <person name="Lu M."/>
            <person name="Harper D."/>
            <person name="Lindsay R."/>
            <person name="Hauser H."/>
            <person name="James K."/>
            <person name="Quiles M."/>
            <person name="Madan Babu M."/>
            <person name="Saito T."/>
            <person name="Buchrieser C."/>
            <person name="Wardroper A."/>
            <person name="Felder M."/>
            <person name="Thangavelu M."/>
            <person name="Johnson D."/>
            <person name="Knights A."/>
            <person name="Loulseged H."/>
            <person name="Mungall K."/>
            <person name="Oliver K."/>
            <person name="Price C."/>
            <person name="Quail M.A."/>
            <person name="Urushihara H."/>
            <person name="Hernandez J."/>
            <person name="Rabbinowitsch E."/>
            <person name="Steffen D."/>
            <person name="Sanders M."/>
            <person name="Ma J."/>
            <person name="Kohara Y."/>
            <person name="Sharp S."/>
            <person name="Simmonds M."/>
            <person name="Spiegler S."/>
            <person name="Tivey A."/>
            <person name="Sugano S."/>
            <person name="White B."/>
            <person name="Walker D."/>
            <person name="Woodward J."/>
            <person name="Winckler T."/>
            <person name="Tanaka Y."/>
            <person name="Shaulsky G."/>
            <person name="Schleicher M."/>
            <person name="Weinstock G."/>
            <person name="Rosenthal A."/>
            <person name="Cox E.C."/>
            <person name="Chisholm R.L."/>
            <person name="Gibbs R."/>
            <person name="Loomis W.F."/>
            <person name="Platzer M."/>
            <person name="Kay R.R."/>
            <person name="Williams J."/>
            <person name="Dear P.H."/>
            <person name="Noegel A.A."/>
            <person name="Barrell B."/>
            <person name="Kuspa A."/>
        </authorList>
    </citation>
    <scope>NUCLEOTIDE SEQUENCE [LARGE SCALE GENOMIC DNA]</scope>
    <source>
        <strain evidence="24 25">AX4</strain>
    </source>
</reference>
<dbReference type="PANTHER" id="PTHR11742">
    <property type="entry name" value="MANNOSYL-OLIGOSACCHARIDE ALPHA-1,2-MANNOSIDASE-RELATED"/>
    <property type="match status" value="1"/>
</dbReference>
<comment type="pathway">
    <text evidence="3">Protein modification; protein glycosylation.</text>
</comment>
<keyword evidence="10 23" id="KW-1133">Transmembrane helix</keyword>
<evidence type="ECO:0000256" key="15">
    <source>
        <dbReference type="ARBA" id="ARBA00023295"/>
    </source>
</evidence>
<dbReference type="InterPro" id="IPR050749">
    <property type="entry name" value="Glycosyl_Hydrolase_47"/>
</dbReference>